<name>L7CKM5_RHOBT</name>
<dbReference type="Proteomes" id="UP000010959">
    <property type="component" value="Unassembled WGS sequence"/>
</dbReference>
<gene>
    <name evidence="1" type="ORF">RBSWK_01523</name>
</gene>
<dbReference type="PATRIC" id="fig|993516.3.peg.1614"/>
<evidence type="ECO:0000313" key="2">
    <source>
        <dbReference type="Proteomes" id="UP000010959"/>
    </source>
</evidence>
<reference evidence="1 2" key="1">
    <citation type="journal article" date="2013" name="Mar. Genomics">
        <title>Expression of sulfatases in Rhodopirellula baltica and the diversity of sulfatases in the genus Rhodopirellula.</title>
        <authorList>
            <person name="Wegner C.E."/>
            <person name="Richter-Heitmann T."/>
            <person name="Klindworth A."/>
            <person name="Klockow C."/>
            <person name="Richter M."/>
            <person name="Achstetter T."/>
            <person name="Glockner F.O."/>
            <person name="Harder J."/>
        </authorList>
    </citation>
    <scope>NUCLEOTIDE SEQUENCE [LARGE SCALE GENOMIC DNA]</scope>
    <source>
        <strain evidence="1 2">SWK14</strain>
    </source>
</reference>
<dbReference type="RefSeq" id="WP_007336712.1">
    <property type="nucleotide sequence ID" value="NZ_AMWG01000030.1"/>
</dbReference>
<organism evidence="1 2">
    <name type="scientific">Rhodopirellula baltica SWK14</name>
    <dbReference type="NCBI Taxonomy" id="993516"/>
    <lineage>
        <taxon>Bacteria</taxon>
        <taxon>Pseudomonadati</taxon>
        <taxon>Planctomycetota</taxon>
        <taxon>Planctomycetia</taxon>
        <taxon>Pirellulales</taxon>
        <taxon>Pirellulaceae</taxon>
        <taxon>Rhodopirellula</taxon>
    </lineage>
</organism>
<sequence length="66" mass="7808">MTIVVQFENNSWYAEAVAIMADPVFDHPIMRDALDRIARDQGFDFVSSFERQIDYDEVHRQIDESR</sequence>
<proteinExistence type="predicted"/>
<evidence type="ECO:0000313" key="1">
    <source>
        <dbReference type="EMBL" id="ELP34513.1"/>
    </source>
</evidence>
<dbReference type="AlphaFoldDB" id="L7CKM5"/>
<comment type="caution">
    <text evidence="1">The sequence shown here is derived from an EMBL/GenBank/DDBJ whole genome shotgun (WGS) entry which is preliminary data.</text>
</comment>
<protein>
    <submittedName>
        <fullName evidence="1">Uncharacterized protein</fullName>
    </submittedName>
</protein>
<dbReference type="EMBL" id="AMWG01000030">
    <property type="protein sequence ID" value="ELP34513.1"/>
    <property type="molecule type" value="Genomic_DNA"/>
</dbReference>
<accession>L7CKM5</accession>